<dbReference type="InterPro" id="IPR043502">
    <property type="entry name" value="DNA/RNA_pol_sf"/>
</dbReference>
<dbReference type="Proteomes" id="UP001314205">
    <property type="component" value="Unassembled WGS sequence"/>
</dbReference>
<comment type="caution">
    <text evidence="2">The sequence shown here is derived from an EMBL/GenBank/DDBJ whole genome shotgun (WGS) entry which is preliminary data.</text>
</comment>
<dbReference type="PANTHER" id="PTHR33332">
    <property type="entry name" value="REVERSE TRANSCRIPTASE DOMAIN-CONTAINING PROTEIN"/>
    <property type="match status" value="1"/>
</dbReference>
<accession>A0AAV1KZZ8</accession>
<evidence type="ECO:0000313" key="2">
    <source>
        <dbReference type="EMBL" id="CAK1587362.1"/>
    </source>
</evidence>
<proteinExistence type="predicted"/>
<dbReference type="Pfam" id="PF00078">
    <property type="entry name" value="RVT_1"/>
    <property type="match status" value="1"/>
</dbReference>
<dbReference type="SUPFAM" id="SSF56672">
    <property type="entry name" value="DNA/RNA polymerases"/>
    <property type="match status" value="1"/>
</dbReference>
<gene>
    <name evidence="2" type="ORF">PARMNEM_LOCUS8204</name>
</gene>
<reference evidence="2 3" key="1">
    <citation type="submission" date="2023-11" db="EMBL/GenBank/DDBJ databases">
        <authorList>
            <person name="Hedman E."/>
            <person name="Englund M."/>
            <person name="Stromberg M."/>
            <person name="Nyberg Akerstrom W."/>
            <person name="Nylinder S."/>
            <person name="Jareborg N."/>
            <person name="Kallberg Y."/>
            <person name="Kronander E."/>
        </authorList>
    </citation>
    <scope>NUCLEOTIDE SEQUENCE [LARGE SCALE GENOMIC DNA]</scope>
</reference>
<protein>
    <recommendedName>
        <fullName evidence="1">Reverse transcriptase domain-containing protein</fullName>
    </recommendedName>
</protein>
<name>A0AAV1KZZ8_9NEOP</name>
<dbReference type="PROSITE" id="PS50878">
    <property type="entry name" value="RT_POL"/>
    <property type="match status" value="1"/>
</dbReference>
<dbReference type="GO" id="GO:0071897">
    <property type="term" value="P:DNA biosynthetic process"/>
    <property type="evidence" value="ECO:0007669"/>
    <property type="project" value="UniProtKB-ARBA"/>
</dbReference>
<feature type="domain" description="Reverse transcriptase" evidence="1">
    <location>
        <begin position="1"/>
        <end position="191"/>
    </location>
</feature>
<dbReference type="EMBL" id="CAVLGL010000082">
    <property type="protein sequence ID" value="CAK1587362.1"/>
    <property type="molecule type" value="Genomic_DNA"/>
</dbReference>
<keyword evidence="3" id="KW-1185">Reference proteome</keyword>
<organism evidence="2 3">
    <name type="scientific">Parnassius mnemosyne</name>
    <name type="common">clouded apollo</name>
    <dbReference type="NCBI Taxonomy" id="213953"/>
    <lineage>
        <taxon>Eukaryota</taxon>
        <taxon>Metazoa</taxon>
        <taxon>Ecdysozoa</taxon>
        <taxon>Arthropoda</taxon>
        <taxon>Hexapoda</taxon>
        <taxon>Insecta</taxon>
        <taxon>Pterygota</taxon>
        <taxon>Neoptera</taxon>
        <taxon>Endopterygota</taxon>
        <taxon>Lepidoptera</taxon>
        <taxon>Glossata</taxon>
        <taxon>Ditrysia</taxon>
        <taxon>Papilionoidea</taxon>
        <taxon>Papilionidae</taxon>
        <taxon>Parnassiinae</taxon>
        <taxon>Parnassini</taxon>
        <taxon>Parnassius</taxon>
        <taxon>Driopa</taxon>
    </lineage>
</organism>
<sequence length="449" mass="49850">MAIDTALDVIRRAKDNGLLVIAFSLDIKAAFDNAWWPALFHGLRTINCPRNIYGLIRSYVRNRMVTLDHAGVRVTIMMTKGCIQGSACGPVLWNIILDVLLGAELSAGCHIQAYADDVFLVVAAKDIHRLESTANAALSRITDWGSSVKLVFGPSKTQMIAFTPGAKAANIIMDGHTLKFSPDIKLLGVILDEKLLFNKHIQYVISKAIKIFNKLCLYTRPTWGAHPENIRAIYQQVIVTIVTYAAGIWGHVVSKRGVRKRLEIMQRGFAIKAIKAFRTVSTATALALAKFIPIDLKIKEVYAVERTRLSCTSDFLPHDITFEKPTAPHKLLHPSERITIHYDTVHSQQEVDTIISPDSVCIYTDGSKQGDGAVGAAFVCYVPAVNSPITIVKKFNCTTHARYSRLSCLLFIRLATGHSTIITRKLSYSLIHFLLSKPYKIEAIHTLLL</sequence>
<dbReference type="InterPro" id="IPR000477">
    <property type="entry name" value="RT_dom"/>
</dbReference>
<dbReference type="AlphaFoldDB" id="A0AAV1KZZ8"/>
<evidence type="ECO:0000313" key="3">
    <source>
        <dbReference type="Proteomes" id="UP001314205"/>
    </source>
</evidence>
<evidence type="ECO:0000259" key="1">
    <source>
        <dbReference type="PROSITE" id="PS50878"/>
    </source>
</evidence>